<dbReference type="InterPro" id="IPR035234">
    <property type="entry name" value="IgGFc-bd_N"/>
</dbReference>
<dbReference type="SMART" id="SM00215">
    <property type="entry name" value="VWC_out"/>
    <property type="match status" value="8"/>
</dbReference>
<evidence type="ECO:0000256" key="4">
    <source>
        <dbReference type="SAM" id="SignalP"/>
    </source>
</evidence>
<accession>A0AAV7PWJ5</accession>
<reference evidence="6" key="1">
    <citation type="journal article" date="2022" name="bioRxiv">
        <title>Sequencing and chromosome-scale assembly of the giantPleurodeles waltlgenome.</title>
        <authorList>
            <person name="Brown T."/>
            <person name="Elewa A."/>
            <person name="Iarovenko S."/>
            <person name="Subramanian E."/>
            <person name="Araus A.J."/>
            <person name="Petzold A."/>
            <person name="Susuki M."/>
            <person name="Suzuki K.-i.T."/>
            <person name="Hayashi T."/>
            <person name="Toyoda A."/>
            <person name="Oliveira C."/>
            <person name="Osipova E."/>
            <person name="Leigh N.D."/>
            <person name="Simon A."/>
            <person name="Yun M.H."/>
        </authorList>
    </citation>
    <scope>NUCLEOTIDE SEQUENCE</scope>
    <source>
        <strain evidence="6">20211129_DDA</strain>
        <tissue evidence="6">Liver</tissue>
    </source>
</reference>
<dbReference type="Pfam" id="PF00094">
    <property type="entry name" value="VWD"/>
    <property type="match status" value="10"/>
</dbReference>
<dbReference type="InterPro" id="IPR050780">
    <property type="entry name" value="Mucin_vWF_Thrombospondin_sf"/>
</dbReference>
<feature type="chain" id="PRO_5043552233" description="VWFD domain-containing protein" evidence="4">
    <location>
        <begin position="22"/>
        <end position="4188"/>
    </location>
</feature>
<dbReference type="GO" id="GO:0031012">
    <property type="term" value="C:extracellular matrix"/>
    <property type="evidence" value="ECO:0007669"/>
    <property type="project" value="TreeGrafter"/>
</dbReference>
<protein>
    <recommendedName>
        <fullName evidence="5">VWFD domain-containing protein</fullName>
    </recommendedName>
</protein>
<keyword evidence="2" id="KW-1015">Disulfide bond</keyword>
<dbReference type="SUPFAM" id="SSF57567">
    <property type="entry name" value="Serine protease inhibitors"/>
    <property type="match status" value="9"/>
</dbReference>
<dbReference type="InterPro" id="IPR002919">
    <property type="entry name" value="TIL_dom"/>
</dbReference>
<evidence type="ECO:0000313" key="6">
    <source>
        <dbReference type="EMBL" id="KAJ1132299.1"/>
    </source>
</evidence>
<dbReference type="SMART" id="SM00214">
    <property type="entry name" value="VWC"/>
    <property type="match status" value="5"/>
</dbReference>
<evidence type="ECO:0000256" key="3">
    <source>
        <dbReference type="ARBA" id="ARBA00023180"/>
    </source>
</evidence>
<proteinExistence type="predicted"/>
<evidence type="ECO:0000313" key="7">
    <source>
        <dbReference type="Proteomes" id="UP001066276"/>
    </source>
</evidence>
<dbReference type="Gene3D" id="2.10.70.10">
    <property type="entry name" value="Complement Module, domain 1"/>
    <property type="match status" value="1"/>
</dbReference>
<keyword evidence="4" id="KW-0732">Signal</keyword>
<feature type="domain" description="VWFD" evidence="5">
    <location>
        <begin position="4013"/>
        <end position="4187"/>
    </location>
</feature>
<dbReference type="FunFam" id="2.10.25.10:FF:000055">
    <property type="entry name" value="alpha-tectorin isoform X1"/>
    <property type="match status" value="9"/>
</dbReference>
<dbReference type="Proteomes" id="UP001066276">
    <property type="component" value="Chromosome 7"/>
</dbReference>
<gene>
    <name evidence="6" type="ORF">NDU88_010625</name>
</gene>
<dbReference type="CDD" id="cd19941">
    <property type="entry name" value="TIL"/>
    <property type="match status" value="9"/>
</dbReference>
<feature type="domain" description="VWFD" evidence="5">
    <location>
        <begin position="1234"/>
        <end position="1415"/>
    </location>
</feature>
<organism evidence="6 7">
    <name type="scientific">Pleurodeles waltl</name>
    <name type="common">Iberian ribbed newt</name>
    <dbReference type="NCBI Taxonomy" id="8319"/>
    <lineage>
        <taxon>Eukaryota</taxon>
        <taxon>Metazoa</taxon>
        <taxon>Chordata</taxon>
        <taxon>Craniata</taxon>
        <taxon>Vertebrata</taxon>
        <taxon>Euteleostomi</taxon>
        <taxon>Amphibia</taxon>
        <taxon>Batrachia</taxon>
        <taxon>Caudata</taxon>
        <taxon>Salamandroidea</taxon>
        <taxon>Salamandridae</taxon>
        <taxon>Pleurodelinae</taxon>
        <taxon>Pleurodeles</taxon>
    </lineage>
</organism>
<dbReference type="Pfam" id="PF17517">
    <property type="entry name" value="IgGFc_binding"/>
    <property type="match status" value="1"/>
</dbReference>
<dbReference type="InterPro" id="IPR001846">
    <property type="entry name" value="VWF_type-D"/>
</dbReference>
<name>A0AAV7PWJ5_PLEWA</name>
<feature type="domain" description="VWFD" evidence="5">
    <location>
        <begin position="455"/>
        <end position="635"/>
    </location>
</feature>
<feature type="domain" description="VWFD" evidence="5">
    <location>
        <begin position="846"/>
        <end position="1025"/>
    </location>
</feature>
<feature type="domain" description="VWFD" evidence="5">
    <location>
        <begin position="1652"/>
        <end position="1833"/>
    </location>
</feature>
<dbReference type="InterPro" id="IPR014853">
    <property type="entry name" value="VWF/SSPO/ZAN-like_Cys-rich_dom"/>
</dbReference>
<dbReference type="Pfam" id="PF01826">
    <property type="entry name" value="TIL"/>
    <property type="match status" value="9"/>
</dbReference>
<evidence type="ECO:0000256" key="1">
    <source>
        <dbReference type="ARBA" id="ARBA00022737"/>
    </source>
</evidence>
<keyword evidence="7" id="KW-1185">Reference proteome</keyword>
<dbReference type="InterPro" id="IPR001007">
    <property type="entry name" value="VWF_dom"/>
</dbReference>
<feature type="domain" description="VWFD" evidence="5">
    <location>
        <begin position="3238"/>
        <end position="3417"/>
    </location>
</feature>
<evidence type="ECO:0000259" key="5">
    <source>
        <dbReference type="PROSITE" id="PS51233"/>
    </source>
</evidence>
<dbReference type="GO" id="GO:0005615">
    <property type="term" value="C:extracellular space"/>
    <property type="evidence" value="ECO:0007669"/>
    <property type="project" value="TreeGrafter"/>
</dbReference>
<feature type="signal peptide" evidence="4">
    <location>
        <begin position="1"/>
        <end position="21"/>
    </location>
</feature>
<comment type="caution">
    <text evidence="6">The sequence shown here is derived from an EMBL/GenBank/DDBJ whole genome shotgun (WGS) entry which is preliminary data.</text>
</comment>
<dbReference type="SMART" id="SM00216">
    <property type="entry name" value="VWD"/>
    <property type="match status" value="10"/>
</dbReference>
<evidence type="ECO:0000256" key="2">
    <source>
        <dbReference type="ARBA" id="ARBA00023157"/>
    </source>
</evidence>
<dbReference type="PROSITE" id="PS51233">
    <property type="entry name" value="VWFD"/>
    <property type="match status" value="10"/>
</dbReference>
<dbReference type="InterPro" id="IPR025615">
    <property type="entry name" value="TILa_dom"/>
</dbReference>
<dbReference type="Pfam" id="PF12714">
    <property type="entry name" value="TILa"/>
    <property type="match status" value="8"/>
</dbReference>
<dbReference type="Gene3D" id="2.10.25.10">
    <property type="entry name" value="Laminin"/>
    <property type="match status" value="9"/>
</dbReference>
<feature type="domain" description="VWFD" evidence="5">
    <location>
        <begin position="2847"/>
        <end position="3027"/>
    </location>
</feature>
<feature type="domain" description="VWFD" evidence="5">
    <location>
        <begin position="2429"/>
        <end position="2610"/>
    </location>
</feature>
<keyword evidence="1" id="KW-0677">Repeat</keyword>
<dbReference type="EMBL" id="JANPWB010000011">
    <property type="protein sequence ID" value="KAJ1132299.1"/>
    <property type="molecule type" value="Genomic_DNA"/>
</dbReference>
<feature type="domain" description="VWFD" evidence="5">
    <location>
        <begin position="3626"/>
        <end position="3806"/>
    </location>
</feature>
<dbReference type="PANTHER" id="PTHR11339:SF244">
    <property type="entry name" value="IGGFC-BINDING PROTEIN"/>
    <property type="match status" value="1"/>
</dbReference>
<sequence>MGTKTLLWLWAFLALPCGLRAADPLGQEFITVFMQNHNLGGRMSFKLFLTGSEDSTQVNIAVNTRSVRKQINLKARETTMVEVDVGKEMVAGDYFAQTTIITANRDISVLSVNNKDLSTDSSIVYPLQELGTEYYILTPPDGPSEALSEFAVVAYKESTMVSIYPTSAITFKSKTYPAGKKADIYLEAYHAFEIQSKSDLSGTQIVSQRPVAVLSGNTCAKKHTNCNHVYEQLLPVSSWETTFVVPPMSFQVNYDIVYIVASQSTRVAYQKGSTKKSKLLTDGDVLELNIADAPLYINASAGIQVMYLSAGFKKDSIPYDPLLINVPGIYSYCTTYNIHGLDQDETYALIVAKTSATAITYDKAALSGLLWKEIPGTEYSWSERMFSKDAGFPPHLVEHPNTPFGLLFFAMSKIDFYGESAVCPSKPSCRKTKCRAKELCSMKDGQPVCSPKSEAVCWAWGDPHYHTFDGKDYDFQGNCRYTMAKTCGEDNTLPSFNVESKNENRGSTAVSYVSLVFVQAYGFNITAVRSENGFVRVNNQRFPLPISLNNGKIRLSHVGPSVVIETDFSLKVVYDWNIYLEVRISSSFFNNVCGLCGNYNGGSLDDFLTPEGNKAANPIAFGKSWKVNDGDTSCWDDCNGECTDCTAASLVKYKGKDYCGIMSSLSGPFKKCNTFIDPKAYKDNCAYDMCYTDGFKQTLCNALKAYADMCQSNHREIDDWRSLVGCPYTCPENSHYEVCGSVCPATCNDAANPTDCTKNCMETCECNKGYVLSEGLCMPKSSCGCVEPGGLQYKANTTFWKDDKCHERCFCNPDTNRLECTKTKCKSTEKCDVVNGIRDCYPTSYGTCSASGDPHYITFDGVRYDFQGTCYYRFAGLCSAKDDLIDFQVFIDNEHRGSRSVSYTSAVQVNVYDRNIEISSQFPDSVKVDGLRITLPYIIENGKLSIFKSGWSAVVQTNFGLRVTFNWDSRVAVTVPGTYAGALCGLCGDFNGSKKDELTMSNGEVTDNSNAFGQSWMVSNTSGCPNNPPKVCDDLVDKKKEHIEKKLACEIIINPNGPFRDCIGKVDAEGYFIDCVYDFCVYKGKAVITCQALASYAEACQEAGGRIDPWRSDTFCSPICPENSHYEVCTSDCAATCHGLSTPAGCTSTCKEGCACDEGFLLNGDQCIRISDCGCSYNGVYYKSGEVFLPTAQCSQQCTCKDGGIVECKAFTCGPNEECKVVDGIQKCEPAGSAMCCASGDPHYRSFDGVNFDFQGTCTYTMAKTCSTDNITLTPFAVSVENEKWGNGRVATTKLVAVEVYGYTLILEKGKTGVIKVNGLYHNLPINLEHGKVRALKYSVNFLVKTDFGLKVGYDLVYHATVTVPATYKAAMCGLCGNYNGDKTDEFLLPDMQKAKDATSFGSGWKVPVAGVTCGEGCGGSGSPCPPCDENKMKGYQKEDQCGIFTADDGPFKACYSKINPKAFFDNCVYDLCAGNGDSHILCHSIQAYVTACQTEGITINAWRSNSFCPLDCPANGHYEICADACTTSCAQISDTSTCPTTCAEGCECDDGFYFDGLKCVPMDECGCFEDGKYYKPYQKILNENCTEVCTCSPTKGVTCEPHSCNSEEKCAVLEGVVSCVPKDPCKLVKCRTKETCKMQDGSPVCVPNTESVCWGWGDPHYHTFDGRNFDFQGTCTYTMAKTCGVDDTLPAFNIMAKNENRGSTAVSYVSFVTVQVYGFNITLVRYEYGHVRVNNQESLLPITLNGGKLQIYQSGTSVFLQTDFTLRVIYDWNYYLQVYLSSSYSENICGLCGNYNEDPIDDFTTPSGDLAPSPIDFGKSWMVDDGDQLCCHNCNGKVCNPGTIQKYKDDAVCGLLTKLVDGPFRECHAVIDPTVYMDNCAYDMCMNDGYMQILCNALIAYTDACQRKNVHIYEWRKIAKCSPQCPENSHYEACGKACQATCNDAAIHTSCPTSCVEMCECDEGFVLSGGKCIRKDECGCFFEGRQYPPNEKFWNGEGCEKQCVCNSATGHVDCSPTKCKSSEKCEVRNGIRDCYPTNYGTCSASGDPHYMTFDDVRYDFQGTCLYLFSGLCTKSKDLIDYQVYVQNEHRTSSAVAYTKSVEVNVYDTNINISRQYPDEVMVNGLRINLPYSSNKGKLSIFKSGFSAVVQTNFGLRVTFNWDSRVAVTVPSSYAGAVCGLCSDFNGNKTEELTMRNGKLAPNSTAFGQSWKEKESEGCSGIVPTPCDDLTDEKQRQIEKKTECALIKDPSGPFRNCFDKVDPEGYFVDCVYDACVYKGRLEVTCQSLSSYSEACQEAGVIVYTWRSASFCSPVCPANSHFEGCMSDCATTCNGLSTPVGCTSTCKEGCACDEGFVLNGGECVRISECGCSHNGVYYKSGQVFFPGARCSQQCTCNAGGAVDCKTFSCGPHEECKVVDGIPKCEPVGSAMCCASGDPHYRSFDGVNFDFQGTCTYTLAKTCFKDNSTLTPFAVSVENEKWGNGKVSTTKLVAVEVYGYTLILEKGKAGLVKVNGILHNLPLNLENGKARVFYYGLNVLVKTDFGLKVGYDFVYHATVTVPSSYQGSLCGLCGNYNGEKTDDFLLPDSRQAANAAAFGAAWKVPVAGVTCDNGCGGTDNPCPVCDAKVKEVFKRRNYCGVLTAQDGPFSACHATIDPDAYFNNCVFDLCMGNGDQSVLCFSIQSYVTACQAAGVKIRAWRSDSFCPLTCPENSSYKECADTCATSCSRISDTSSCPDSCAEGCECKDGYFFDGQRCVTMDDCGCFENGKYYKPGEVVTADSCKQTCTCKGRGLLFCQDFSCASDEKCVITDGRVGCVNTDPCKSVKCRKMETCKVQDDLPVCVPNYSSSCWGWGDPHYHTFDGYAYDFQGTCSYTISKYCGDDASLVPFVIDEKNDNRGNQAVSYVRLVNIYVYGYKISIHKGENGRIRVNDVQTNLPVSLKDSKITVTQNGGSATLLTDFGLQVSYEWNWYLLVTIPSSYYGTTCGLCGNFNQDISDEMMTPDGTKMSSIVDWASSWKVIDHDLFCFDTCTGNCATCDEDARARYESEDFCGLISKVADGAFRECHVKINASDFFDSCVYDVCINNGAHQFLCQALDSYAKTCRKQGVKIYDWRTPSGCTPICGENSHYESCGNACPATCADRTAPTTCSLPCVESCQCNTGFVLSVDKCVRIKDCGCNYNGLYIKPDEDFWSDDNCQVHCKCDSELGMVVCKNDHCKASERCTVVNGIRGCYPISYSSCTASGDPHFISFDGHRYDFQGTCVYQMAGLCSEDPTLTPFAVNLQNEHRGRKSVAYTKVVTLNVYNMSVTLSKDYPFQIQVNGILTALPFYYQSNKIVAFIGSPHAWVKTDFGMTVNFNWDGYARVMLPSTYAGAVCGLCGNYNHKHDDDMILQNGEVASNSAQFGDSWKVAEVAGCVGDCGADCPTCSEPDKEKYKSEKYCDIIVNENGPFSSCHKTIDPTPFFTDCVFDACQYKGHYSAVCSAVSTYASVCQDKGIKIQEWRTPAFCPFICPKNSHYELCAPGCPTTCAGLSAPAGCDALCGEGCACNDGFILSGDKCVPIADCGCLYKDQYYQRGQEFFSNSLCQERCQCGDNGAVTCQENTCGPNEECRVVNGIQGCHPSGSGTCVASGDPHYLSFDGLAFDFQGTCMYTLATACGNTRNLANFSVVVENDSYGSGKVAVTRMVVVTVQGHTITIEKGMSWKVKVNKELHNLPLTLNEGDIVINQQGNHVVLQTKFGLQVLYDTVYYVRVEVPSTYKEHMCGLCGNFNGNKSDEFRLPNGDIEQNAQEFGTSWKVKVEGSKCSDGCGDKCPVCDPMRTAIYKRDVMCGMITAEDGPFKSCHDIVNPLDYFNHCIYDMCAVDGTDKILCKSLQAYAAACQAAGADIGSWREASSCPLNCPANSHYELCTRTCDFTCAAMVARSQCTDQCFEGCQCDDDFVFNGDSCVPMDTCGCVYNGMYLKLGESIVSSDCEQKCTCGDIGQVRCEKVACREDEACIFKDSKRGCHKREGLCTITSDALLTTFDGLSGQVTRSSSHEVASLCDLHSEHWFRVVVDVRSCSREEAAGSSVHVYFRDASVAVNQQQECWVNGQQVELSTNVSKSITVSIVEDGVIIEQASRVKVHLSLSGEVSVKVSETMVNALCGACGNFNGESSDDLTLVDRKVAADISEVIKYWRARDFSSCDV</sequence>
<feature type="domain" description="VWFD" evidence="5">
    <location>
        <begin position="2041"/>
        <end position="2220"/>
    </location>
</feature>
<dbReference type="InterPro" id="IPR036084">
    <property type="entry name" value="Ser_inhib-like_sf"/>
</dbReference>
<keyword evidence="3" id="KW-0325">Glycoprotein</keyword>
<dbReference type="Pfam" id="PF08742">
    <property type="entry name" value="C8"/>
    <property type="match status" value="9"/>
</dbReference>
<dbReference type="PANTHER" id="PTHR11339">
    <property type="entry name" value="EXTRACELLULAR MATRIX GLYCOPROTEIN RELATED"/>
    <property type="match status" value="1"/>
</dbReference>
<dbReference type="SMART" id="SM00832">
    <property type="entry name" value="C8"/>
    <property type="match status" value="9"/>
</dbReference>